<sequence length="70" mass="7212">MVWCSAQACSQVSGLCFGMAISSDSLLLEMAFANEADGIFSVSGGGILVLGHASLFILGQISSETAIREI</sequence>
<accession>A0A453HM38</accession>
<evidence type="ECO:0000313" key="3">
    <source>
        <dbReference type="Proteomes" id="UP000015105"/>
    </source>
</evidence>
<reference evidence="2" key="5">
    <citation type="journal article" date="2021" name="G3 (Bethesda)">
        <title>Aegilops tauschii genome assembly Aet v5.0 features greater sequence contiguity and improved annotation.</title>
        <authorList>
            <person name="Wang L."/>
            <person name="Zhu T."/>
            <person name="Rodriguez J.C."/>
            <person name="Deal K.R."/>
            <person name="Dubcovsky J."/>
            <person name="McGuire P.E."/>
            <person name="Lux T."/>
            <person name="Spannagl M."/>
            <person name="Mayer K.F.X."/>
            <person name="Baldrich P."/>
            <person name="Meyers B.C."/>
            <person name="Huo N."/>
            <person name="Gu Y.Q."/>
            <person name="Zhou H."/>
            <person name="Devos K.M."/>
            <person name="Bennetzen J.L."/>
            <person name="Unver T."/>
            <person name="Budak H."/>
            <person name="Gulick P.J."/>
            <person name="Galiba G."/>
            <person name="Kalapos B."/>
            <person name="Nelson D.R."/>
            <person name="Li P."/>
            <person name="You F.M."/>
            <person name="Luo M.C."/>
            <person name="Dvorak J."/>
        </authorList>
    </citation>
    <scope>NUCLEOTIDE SEQUENCE [LARGE SCALE GENOMIC DNA]</scope>
    <source>
        <strain evidence="2">cv. AL8/78</strain>
    </source>
</reference>
<reference evidence="2" key="3">
    <citation type="journal article" date="2017" name="Nature">
        <title>Genome sequence of the progenitor of the wheat D genome Aegilops tauschii.</title>
        <authorList>
            <person name="Luo M.C."/>
            <person name="Gu Y.Q."/>
            <person name="Puiu D."/>
            <person name="Wang H."/>
            <person name="Twardziok S.O."/>
            <person name="Deal K.R."/>
            <person name="Huo N."/>
            <person name="Zhu T."/>
            <person name="Wang L."/>
            <person name="Wang Y."/>
            <person name="McGuire P.E."/>
            <person name="Liu S."/>
            <person name="Long H."/>
            <person name="Ramasamy R.K."/>
            <person name="Rodriguez J.C."/>
            <person name="Van S.L."/>
            <person name="Yuan L."/>
            <person name="Wang Z."/>
            <person name="Xia Z."/>
            <person name="Xiao L."/>
            <person name="Anderson O.D."/>
            <person name="Ouyang S."/>
            <person name="Liang Y."/>
            <person name="Zimin A.V."/>
            <person name="Pertea G."/>
            <person name="Qi P."/>
            <person name="Bennetzen J.L."/>
            <person name="Dai X."/>
            <person name="Dawson M.W."/>
            <person name="Muller H.G."/>
            <person name="Kugler K."/>
            <person name="Rivarola-Duarte L."/>
            <person name="Spannagl M."/>
            <person name="Mayer K.F.X."/>
            <person name="Lu F.H."/>
            <person name="Bevan M.W."/>
            <person name="Leroy P."/>
            <person name="Li P."/>
            <person name="You F.M."/>
            <person name="Sun Q."/>
            <person name="Liu Z."/>
            <person name="Lyons E."/>
            <person name="Wicker T."/>
            <person name="Salzberg S.L."/>
            <person name="Devos K.M."/>
            <person name="Dvorak J."/>
        </authorList>
    </citation>
    <scope>NUCLEOTIDE SEQUENCE [LARGE SCALE GENOMIC DNA]</scope>
    <source>
        <strain evidence="2">cv. AL8/78</strain>
    </source>
</reference>
<reference evidence="2" key="4">
    <citation type="submission" date="2019-03" db="UniProtKB">
        <authorList>
            <consortium name="EnsemblPlants"/>
        </authorList>
    </citation>
    <scope>IDENTIFICATION</scope>
</reference>
<organism evidence="2 3">
    <name type="scientific">Aegilops tauschii subsp. strangulata</name>
    <name type="common">Goatgrass</name>
    <dbReference type="NCBI Taxonomy" id="200361"/>
    <lineage>
        <taxon>Eukaryota</taxon>
        <taxon>Viridiplantae</taxon>
        <taxon>Streptophyta</taxon>
        <taxon>Embryophyta</taxon>
        <taxon>Tracheophyta</taxon>
        <taxon>Spermatophyta</taxon>
        <taxon>Magnoliopsida</taxon>
        <taxon>Liliopsida</taxon>
        <taxon>Poales</taxon>
        <taxon>Poaceae</taxon>
        <taxon>BOP clade</taxon>
        <taxon>Pooideae</taxon>
        <taxon>Triticodae</taxon>
        <taxon>Triticeae</taxon>
        <taxon>Triticinae</taxon>
        <taxon>Aegilops</taxon>
    </lineage>
</organism>
<keyword evidence="1" id="KW-1133">Transmembrane helix</keyword>
<evidence type="ECO:0000313" key="2">
    <source>
        <dbReference type="EnsemblPlants" id="AET4Gv20237100.1"/>
    </source>
</evidence>
<dbReference type="EnsemblPlants" id="AET4Gv20237100.1">
    <property type="protein sequence ID" value="AET4Gv20237100.1"/>
    <property type="gene ID" value="AET4Gv20237100"/>
</dbReference>
<keyword evidence="1" id="KW-0812">Transmembrane</keyword>
<name>A0A453HM38_AEGTS</name>
<keyword evidence="3" id="KW-1185">Reference proteome</keyword>
<dbReference type="Proteomes" id="UP000015105">
    <property type="component" value="Chromosome 4D"/>
</dbReference>
<feature type="transmembrane region" description="Helical" evidence="1">
    <location>
        <begin position="38"/>
        <end position="58"/>
    </location>
</feature>
<reference evidence="3" key="2">
    <citation type="journal article" date="2017" name="Nat. Plants">
        <title>The Aegilops tauschii genome reveals multiple impacts of transposons.</title>
        <authorList>
            <person name="Zhao G."/>
            <person name="Zou C."/>
            <person name="Li K."/>
            <person name="Wang K."/>
            <person name="Li T."/>
            <person name="Gao L."/>
            <person name="Zhang X."/>
            <person name="Wang H."/>
            <person name="Yang Z."/>
            <person name="Liu X."/>
            <person name="Jiang W."/>
            <person name="Mao L."/>
            <person name="Kong X."/>
            <person name="Jiao Y."/>
            <person name="Jia J."/>
        </authorList>
    </citation>
    <scope>NUCLEOTIDE SEQUENCE [LARGE SCALE GENOMIC DNA]</scope>
    <source>
        <strain evidence="3">cv. AL8/78</strain>
    </source>
</reference>
<evidence type="ECO:0000256" key="1">
    <source>
        <dbReference type="SAM" id="Phobius"/>
    </source>
</evidence>
<keyword evidence="1" id="KW-0472">Membrane</keyword>
<proteinExistence type="predicted"/>
<reference evidence="3" key="1">
    <citation type="journal article" date="2014" name="Science">
        <title>Ancient hybridizations among the ancestral genomes of bread wheat.</title>
        <authorList>
            <consortium name="International Wheat Genome Sequencing Consortium,"/>
            <person name="Marcussen T."/>
            <person name="Sandve S.R."/>
            <person name="Heier L."/>
            <person name="Spannagl M."/>
            <person name="Pfeifer M."/>
            <person name="Jakobsen K.S."/>
            <person name="Wulff B.B."/>
            <person name="Steuernagel B."/>
            <person name="Mayer K.F."/>
            <person name="Olsen O.A."/>
        </authorList>
    </citation>
    <scope>NUCLEOTIDE SEQUENCE [LARGE SCALE GENOMIC DNA]</scope>
    <source>
        <strain evidence="3">cv. AL8/78</strain>
    </source>
</reference>
<protein>
    <submittedName>
        <fullName evidence="2">Uncharacterized protein</fullName>
    </submittedName>
</protein>
<dbReference type="Gramene" id="AET4Gv20237100.1">
    <property type="protein sequence ID" value="AET4Gv20237100.1"/>
    <property type="gene ID" value="AET4Gv20237100"/>
</dbReference>
<dbReference type="AlphaFoldDB" id="A0A453HM38"/>